<dbReference type="PANTHER" id="PTHR21026:SF2">
    <property type="entry name" value="LARGE RIBOSOMAL SUBUNIT PROTEIN BL32M"/>
    <property type="match status" value="1"/>
</dbReference>
<accession>A0A642UKH3</accession>
<protein>
    <recommendedName>
        <fullName evidence="7">Large ribosomal subunit protein bL32m</fullName>
    </recommendedName>
</protein>
<keyword evidence="4" id="KW-0689">Ribosomal protein</keyword>
<dbReference type="OrthoDB" id="2014905at2759"/>
<dbReference type="OMA" id="IRHIWKT"/>
<name>A0A642UKH3_DIURU</name>
<gene>
    <name evidence="8" type="ORF">DIURU_003667</name>
</gene>
<proteinExistence type="inferred from homology"/>
<evidence type="ECO:0000313" key="9">
    <source>
        <dbReference type="Proteomes" id="UP000449547"/>
    </source>
</evidence>
<dbReference type="EMBL" id="SWFT01000107">
    <property type="protein sequence ID" value="KAA8900685.1"/>
    <property type="molecule type" value="Genomic_DNA"/>
</dbReference>
<evidence type="ECO:0000313" key="8">
    <source>
        <dbReference type="EMBL" id="KAA8900685.1"/>
    </source>
</evidence>
<keyword evidence="3" id="KW-0809">Transit peptide</keyword>
<comment type="caution">
    <text evidence="8">The sequence shown here is derived from an EMBL/GenBank/DDBJ whole genome shotgun (WGS) entry which is preliminary data.</text>
</comment>
<dbReference type="Proteomes" id="UP000449547">
    <property type="component" value="Unassembled WGS sequence"/>
</dbReference>
<evidence type="ECO:0000256" key="1">
    <source>
        <dbReference type="ARBA" id="ARBA00004173"/>
    </source>
</evidence>
<evidence type="ECO:0000256" key="5">
    <source>
        <dbReference type="ARBA" id="ARBA00023128"/>
    </source>
</evidence>
<dbReference type="InterPro" id="IPR002677">
    <property type="entry name" value="Ribosomal_bL32"/>
</dbReference>
<dbReference type="InterPro" id="IPR051991">
    <property type="entry name" value="Mitoribosomal_protein_bL32"/>
</dbReference>
<comment type="similarity">
    <text evidence="2">Belongs to the bacterial ribosomal protein bL32 family.</text>
</comment>
<dbReference type="VEuPathDB" id="FungiDB:DIURU_003667"/>
<dbReference type="RefSeq" id="XP_034011504.1">
    <property type="nucleotide sequence ID" value="XM_034156454.1"/>
</dbReference>
<dbReference type="GeneID" id="54782318"/>
<keyword evidence="9" id="KW-1185">Reference proteome</keyword>
<dbReference type="GO" id="GO:0006412">
    <property type="term" value="P:translation"/>
    <property type="evidence" value="ECO:0007669"/>
    <property type="project" value="InterPro"/>
</dbReference>
<dbReference type="InterPro" id="IPR011332">
    <property type="entry name" value="Ribosomal_zn-bd"/>
</dbReference>
<sequence length="187" mass="21816">MSLSLRLQGALRLPSIPEVLAGLFPRLGHSTAKETDPRLEALRDHLEHHHCEEPPFMFDNGMILRAAPKKKMSYRRHRVKLYAPGNKQIQPLNNIVRCPACGHVKRSHFMCMHCFAEIKAFLKGKKRDLGIIKDKPNPQSDLDPVDERIVYPGKFLREDQRRLRERDWVPQRQEPLLYNKAETKPKK</sequence>
<evidence type="ECO:0000256" key="7">
    <source>
        <dbReference type="ARBA" id="ARBA00039935"/>
    </source>
</evidence>
<dbReference type="GO" id="GO:0003735">
    <property type="term" value="F:structural constituent of ribosome"/>
    <property type="evidence" value="ECO:0007669"/>
    <property type="project" value="InterPro"/>
</dbReference>
<dbReference type="AlphaFoldDB" id="A0A642UKH3"/>
<dbReference type="SUPFAM" id="SSF57829">
    <property type="entry name" value="Zn-binding ribosomal proteins"/>
    <property type="match status" value="1"/>
</dbReference>
<organism evidence="8 9">
    <name type="scientific">Diutina rugosa</name>
    <name type="common">Yeast</name>
    <name type="synonym">Candida rugosa</name>
    <dbReference type="NCBI Taxonomy" id="5481"/>
    <lineage>
        <taxon>Eukaryota</taxon>
        <taxon>Fungi</taxon>
        <taxon>Dikarya</taxon>
        <taxon>Ascomycota</taxon>
        <taxon>Saccharomycotina</taxon>
        <taxon>Pichiomycetes</taxon>
        <taxon>Debaryomycetaceae</taxon>
        <taxon>Diutina</taxon>
    </lineage>
</organism>
<keyword evidence="5" id="KW-0496">Mitochondrion</keyword>
<dbReference type="Pfam" id="PF01783">
    <property type="entry name" value="Ribosomal_L32p"/>
    <property type="match status" value="1"/>
</dbReference>
<dbReference type="PANTHER" id="PTHR21026">
    <property type="entry name" value="39S RIBOSOMAL PROTEIN L32, MITOCHONDRIAL"/>
    <property type="match status" value="1"/>
</dbReference>
<evidence type="ECO:0000256" key="6">
    <source>
        <dbReference type="ARBA" id="ARBA00023274"/>
    </source>
</evidence>
<keyword evidence="6" id="KW-0687">Ribonucleoprotein</keyword>
<reference evidence="8 9" key="1">
    <citation type="submission" date="2019-07" db="EMBL/GenBank/DDBJ databases">
        <title>Genome assembly of two rare yeast pathogens: Diutina rugosa and Trichomonascus ciferrii.</title>
        <authorList>
            <person name="Mixao V."/>
            <person name="Saus E."/>
            <person name="Hansen A."/>
            <person name="Lass-Flor C."/>
            <person name="Gabaldon T."/>
        </authorList>
    </citation>
    <scope>NUCLEOTIDE SEQUENCE [LARGE SCALE GENOMIC DNA]</scope>
    <source>
        <strain evidence="8 9">CBS 613</strain>
    </source>
</reference>
<evidence type="ECO:0000256" key="4">
    <source>
        <dbReference type="ARBA" id="ARBA00022980"/>
    </source>
</evidence>
<dbReference type="GO" id="GO:0005762">
    <property type="term" value="C:mitochondrial large ribosomal subunit"/>
    <property type="evidence" value="ECO:0007669"/>
    <property type="project" value="TreeGrafter"/>
</dbReference>
<evidence type="ECO:0000256" key="3">
    <source>
        <dbReference type="ARBA" id="ARBA00022946"/>
    </source>
</evidence>
<evidence type="ECO:0000256" key="2">
    <source>
        <dbReference type="ARBA" id="ARBA00008560"/>
    </source>
</evidence>
<comment type="subcellular location">
    <subcellularLocation>
        <location evidence="1">Mitochondrion</location>
    </subcellularLocation>
</comment>